<dbReference type="SUPFAM" id="SSF110849">
    <property type="entry name" value="ParB/Sulfiredoxin"/>
    <property type="match status" value="1"/>
</dbReference>
<evidence type="ECO:0000313" key="3">
    <source>
        <dbReference type="EMBL" id="RAK25638.1"/>
    </source>
</evidence>
<evidence type="ECO:0000256" key="1">
    <source>
        <dbReference type="ARBA" id="ARBA00006295"/>
    </source>
</evidence>
<dbReference type="Proteomes" id="UP000249453">
    <property type="component" value="Unassembled WGS sequence"/>
</dbReference>
<dbReference type="Gene3D" id="3.90.1530.30">
    <property type="match status" value="1"/>
</dbReference>
<keyword evidence="4" id="KW-1185">Reference proteome</keyword>
<proteinExistence type="inferred from homology"/>
<dbReference type="InterPro" id="IPR011111">
    <property type="entry name" value="Plasmid_RepB"/>
</dbReference>
<dbReference type="Pfam" id="PF07506">
    <property type="entry name" value="RepB"/>
    <property type="match status" value="1"/>
</dbReference>
<dbReference type="InterPro" id="IPR036086">
    <property type="entry name" value="ParB/Sulfiredoxin_sf"/>
</dbReference>
<dbReference type="PANTHER" id="PTHR33375:SF1">
    <property type="entry name" value="CHROMOSOME-PARTITIONING PROTEIN PARB-RELATED"/>
    <property type="match status" value="1"/>
</dbReference>
<feature type="domain" description="ParB-like N-terminal" evidence="2">
    <location>
        <begin position="65"/>
        <end position="157"/>
    </location>
</feature>
<sequence>MNKRRDVLRELLTPVTSEQLFSAENNLKKPQITSGALQSMNDAITGLSREADELREAVAGGYSIIEVDTALIDPSFVKDRLDEFSGPDFEALVESIRTNGQGVPVLLRPNPEKVGRYQIAYGHRRVAALKQLGKKVKSFIRNLTDDELIIAQGNENLERKDLTFIEKAFFAKKLEDRGTARSVILATFGTSSRGVLSEMISLARKIPENIVHKVGSAPGVGRPKWDELATLLQSYGGQLDDILESEAFLRCNSAQRFEIILSALRPLREKTSPPKVLNWDSADDLVRVRSRTKNKAYAVEFSQAEGKAFGEWISARIDRLYEQYQKDKDNK</sequence>
<evidence type="ECO:0000259" key="2">
    <source>
        <dbReference type="SMART" id="SM00470"/>
    </source>
</evidence>
<dbReference type="AlphaFoldDB" id="A0A364JRZ2"/>
<organism evidence="3 4">
    <name type="scientific">Falsochrobactrum ovis</name>
    <dbReference type="NCBI Taxonomy" id="1293442"/>
    <lineage>
        <taxon>Bacteria</taxon>
        <taxon>Pseudomonadati</taxon>
        <taxon>Pseudomonadota</taxon>
        <taxon>Alphaproteobacteria</taxon>
        <taxon>Hyphomicrobiales</taxon>
        <taxon>Brucellaceae</taxon>
        <taxon>Falsochrobactrum</taxon>
    </lineage>
</organism>
<dbReference type="GO" id="GO:0007059">
    <property type="term" value="P:chromosome segregation"/>
    <property type="evidence" value="ECO:0007669"/>
    <property type="project" value="TreeGrafter"/>
</dbReference>
<dbReference type="EMBL" id="QLMK01000021">
    <property type="protein sequence ID" value="RAK25638.1"/>
    <property type="molecule type" value="Genomic_DNA"/>
</dbReference>
<dbReference type="InterPro" id="IPR004437">
    <property type="entry name" value="ParB/RepB/Spo0J"/>
</dbReference>
<protein>
    <submittedName>
        <fullName evidence="3">ParB family chromosome partitioning protein</fullName>
    </submittedName>
</protein>
<evidence type="ECO:0000313" key="4">
    <source>
        <dbReference type="Proteomes" id="UP000249453"/>
    </source>
</evidence>
<dbReference type="GO" id="GO:0005694">
    <property type="term" value="C:chromosome"/>
    <property type="evidence" value="ECO:0007669"/>
    <property type="project" value="TreeGrafter"/>
</dbReference>
<dbReference type="Pfam" id="PF02195">
    <property type="entry name" value="ParB_N"/>
    <property type="match status" value="1"/>
</dbReference>
<reference evidence="3 4" key="1">
    <citation type="submission" date="2018-06" db="EMBL/GenBank/DDBJ databases">
        <title>Genomic Encyclopedia of Type Strains, Phase IV (KMG-IV): sequencing the most valuable type-strain genomes for metagenomic binning, comparative biology and taxonomic classification.</title>
        <authorList>
            <person name="Goeker M."/>
        </authorList>
    </citation>
    <scope>NUCLEOTIDE SEQUENCE [LARGE SCALE GENOMIC DNA]</scope>
    <source>
        <strain evidence="3 4">DSM 26720</strain>
    </source>
</reference>
<dbReference type="InterPro" id="IPR017819">
    <property type="entry name" value="Plasmid_partition_RepB"/>
</dbReference>
<dbReference type="InterPro" id="IPR050336">
    <property type="entry name" value="Chromosome_partition/occlusion"/>
</dbReference>
<name>A0A364JRZ2_9HYPH</name>
<dbReference type="InterPro" id="IPR003115">
    <property type="entry name" value="ParB_N"/>
</dbReference>
<dbReference type="CDD" id="cd16405">
    <property type="entry name" value="RepB_like_N"/>
    <property type="match status" value="1"/>
</dbReference>
<dbReference type="NCBIfam" id="TIGR03454">
    <property type="entry name" value="partition_RepB"/>
    <property type="match status" value="1"/>
</dbReference>
<dbReference type="OrthoDB" id="7908920at2"/>
<dbReference type="InterPro" id="IPR037972">
    <property type="entry name" value="RepB_N"/>
</dbReference>
<gene>
    <name evidence="3" type="ORF">C7374_12127</name>
</gene>
<dbReference type="Gene3D" id="1.10.10.2830">
    <property type="match status" value="1"/>
</dbReference>
<dbReference type="RefSeq" id="WP_111576369.1">
    <property type="nucleotide sequence ID" value="NZ_JBHEEY010000021.1"/>
</dbReference>
<dbReference type="NCBIfam" id="TIGR00180">
    <property type="entry name" value="parB_part"/>
    <property type="match status" value="1"/>
</dbReference>
<dbReference type="PANTHER" id="PTHR33375">
    <property type="entry name" value="CHROMOSOME-PARTITIONING PROTEIN PARB-RELATED"/>
    <property type="match status" value="1"/>
</dbReference>
<dbReference type="SUPFAM" id="SSF109709">
    <property type="entry name" value="KorB DNA-binding domain-like"/>
    <property type="match status" value="1"/>
</dbReference>
<dbReference type="GO" id="GO:0003677">
    <property type="term" value="F:DNA binding"/>
    <property type="evidence" value="ECO:0007669"/>
    <property type="project" value="InterPro"/>
</dbReference>
<comment type="similarity">
    <text evidence="1">Belongs to the ParB family.</text>
</comment>
<dbReference type="SMART" id="SM00470">
    <property type="entry name" value="ParB"/>
    <property type="match status" value="1"/>
</dbReference>
<accession>A0A364JRZ2</accession>
<comment type="caution">
    <text evidence="3">The sequence shown here is derived from an EMBL/GenBank/DDBJ whole genome shotgun (WGS) entry which is preliminary data.</text>
</comment>